<protein>
    <submittedName>
        <fullName evidence="3">Tryptophan synthase subunit beta</fullName>
        <ecNumber evidence="3">4.2.1.20</ecNumber>
    </submittedName>
</protein>
<dbReference type="GO" id="GO:0005737">
    <property type="term" value="C:cytoplasm"/>
    <property type="evidence" value="ECO:0007669"/>
    <property type="project" value="TreeGrafter"/>
</dbReference>
<dbReference type="PANTHER" id="PTHR48077:SF3">
    <property type="entry name" value="TRYPTOPHAN SYNTHASE"/>
    <property type="match status" value="1"/>
</dbReference>
<accession>A0A3C1KHB9</accession>
<dbReference type="InterPro" id="IPR023026">
    <property type="entry name" value="Trp_synth_beta/beta-like"/>
</dbReference>
<gene>
    <name evidence="3" type="ORF">DCP95_14530</name>
</gene>
<dbReference type="GO" id="GO:0004834">
    <property type="term" value="F:tryptophan synthase activity"/>
    <property type="evidence" value="ECO:0007669"/>
    <property type="project" value="UniProtKB-EC"/>
</dbReference>
<dbReference type="PANTHER" id="PTHR48077">
    <property type="entry name" value="TRYPTOPHAN SYNTHASE-RELATED"/>
    <property type="match status" value="1"/>
</dbReference>
<dbReference type="Gene3D" id="3.40.50.1100">
    <property type="match status" value="2"/>
</dbReference>
<proteinExistence type="predicted"/>
<dbReference type="InterPro" id="IPR036052">
    <property type="entry name" value="TrpB-like_PALP_sf"/>
</dbReference>
<evidence type="ECO:0000313" key="3">
    <source>
        <dbReference type="EMBL" id="HAN25764.1"/>
    </source>
</evidence>
<keyword evidence="2" id="KW-0663">Pyridoxal phosphate</keyword>
<organism evidence="3 4">
    <name type="scientific">Microbacterium ginsengisoli</name>
    <dbReference type="NCBI Taxonomy" id="400772"/>
    <lineage>
        <taxon>Bacteria</taxon>
        <taxon>Bacillati</taxon>
        <taxon>Actinomycetota</taxon>
        <taxon>Actinomycetes</taxon>
        <taxon>Micrococcales</taxon>
        <taxon>Microbacteriaceae</taxon>
        <taxon>Microbacterium</taxon>
    </lineage>
</organism>
<reference evidence="3 4" key="1">
    <citation type="journal article" date="2018" name="Nat. Biotechnol.">
        <title>A standardized bacterial taxonomy based on genome phylogeny substantially revises the tree of life.</title>
        <authorList>
            <person name="Parks D.H."/>
            <person name="Chuvochina M."/>
            <person name="Waite D.W."/>
            <person name="Rinke C."/>
            <person name="Skarshewski A."/>
            <person name="Chaumeil P.A."/>
            <person name="Hugenholtz P."/>
        </authorList>
    </citation>
    <scope>NUCLEOTIDE SEQUENCE [LARGE SCALE GENOMIC DNA]</scope>
    <source>
        <strain evidence="3">UBA9152</strain>
    </source>
</reference>
<dbReference type="AlphaFoldDB" id="A0A3C1KHB9"/>
<dbReference type="EC" id="4.2.1.20" evidence="3"/>
<dbReference type="SUPFAM" id="SSF53686">
    <property type="entry name" value="Tryptophan synthase beta subunit-like PLP-dependent enzymes"/>
    <property type="match status" value="1"/>
</dbReference>
<dbReference type="EMBL" id="DMNG01000254">
    <property type="protein sequence ID" value="HAN25764.1"/>
    <property type="molecule type" value="Genomic_DNA"/>
</dbReference>
<keyword evidence="3" id="KW-0456">Lyase</keyword>
<feature type="non-terminal residue" evidence="3">
    <location>
        <position position="90"/>
    </location>
</feature>
<comment type="caution">
    <text evidence="3">The sequence shown here is derived from an EMBL/GenBank/DDBJ whole genome shotgun (WGS) entry which is preliminary data.</text>
</comment>
<evidence type="ECO:0000313" key="4">
    <source>
        <dbReference type="Proteomes" id="UP000257479"/>
    </source>
</evidence>
<sequence length="90" mass="9808">MSALRDAQGPFFGEFGGRFMPESLIAAIDELTACYESAKVDPAFHAEFAELLRSYAGRPSPITEVPRFAAHAGGARIFLKREDLNHTGAH</sequence>
<comment type="cofactor">
    <cofactor evidence="1">
        <name>pyridoxal 5'-phosphate</name>
        <dbReference type="ChEBI" id="CHEBI:597326"/>
    </cofactor>
</comment>
<evidence type="ECO:0000256" key="1">
    <source>
        <dbReference type="ARBA" id="ARBA00001933"/>
    </source>
</evidence>
<evidence type="ECO:0000256" key="2">
    <source>
        <dbReference type="ARBA" id="ARBA00022898"/>
    </source>
</evidence>
<dbReference type="Proteomes" id="UP000257479">
    <property type="component" value="Unassembled WGS sequence"/>
</dbReference>
<name>A0A3C1KHB9_9MICO</name>